<protein>
    <submittedName>
        <fullName evidence="2">DUF5403 family protein</fullName>
    </submittedName>
</protein>
<evidence type="ECO:0000256" key="1">
    <source>
        <dbReference type="SAM" id="MobiDB-lite"/>
    </source>
</evidence>
<dbReference type="RefSeq" id="WP_190725320.1">
    <property type="nucleotide sequence ID" value="NZ_CP061539.1"/>
</dbReference>
<dbReference type="EMBL" id="CP061539">
    <property type="protein sequence ID" value="QNV38724.1"/>
    <property type="molecule type" value="Genomic_DNA"/>
</dbReference>
<evidence type="ECO:0000313" key="2">
    <source>
        <dbReference type="EMBL" id="QNV38724.1"/>
    </source>
</evidence>
<dbReference type="GeneID" id="96623712"/>
<proteinExistence type="predicted"/>
<name>A0A7H2BGC8_9MICC</name>
<sequence length="100" mass="10586">MASVDKNAGVIIARMVSASGELDKAAEKVVQRARQNAAGHSKTGHYSSSFGTEKVPGKKGVVDTVAYNDDPNAMSIEFGHYTKGGKFVPGQFNLTRAAQE</sequence>
<organism evidence="2 3">
    <name type="scientific">Rothia terrae</name>
    <dbReference type="NCBI Taxonomy" id="396015"/>
    <lineage>
        <taxon>Bacteria</taxon>
        <taxon>Bacillati</taxon>
        <taxon>Actinomycetota</taxon>
        <taxon>Actinomycetes</taxon>
        <taxon>Micrococcales</taxon>
        <taxon>Micrococcaceae</taxon>
        <taxon>Rothia</taxon>
    </lineage>
</organism>
<keyword evidence="3" id="KW-1185">Reference proteome</keyword>
<gene>
    <name evidence="2" type="ORF">IDM49_05645</name>
</gene>
<evidence type="ECO:0000313" key="3">
    <source>
        <dbReference type="Proteomes" id="UP000516404"/>
    </source>
</evidence>
<dbReference type="InterPro" id="IPR039452">
    <property type="entry name" value="DUF5403"/>
</dbReference>
<dbReference type="Proteomes" id="UP000516404">
    <property type="component" value="Chromosome"/>
</dbReference>
<reference evidence="2 3" key="1">
    <citation type="submission" date="2020-09" db="EMBL/GenBank/DDBJ databases">
        <title>Investigation of environmental microbes.</title>
        <authorList>
            <person name="Ou Y."/>
            <person name="Kang Q."/>
        </authorList>
    </citation>
    <scope>NUCLEOTIDE SEQUENCE [LARGE SCALE GENOMIC DNA]</scope>
    <source>
        <strain evidence="2 3">KJZ-14</strain>
    </source>
</reference>
<dbReference type="AlphaFoldDB" id="A0A7H2BGC8"/>
<dbReference type="Pfam" id="PF17395">
    <property type="entry name" value="DUF5403"/>
    <property type="match status" value="1"/>
</dbReference>
<accession>A0A7H2BGC8</accession>
<feature type="region of interest" description="Disordered" evidence="1">
    <location>
        <begin position="35"/>
        <end position="54"/>
    </location>
</feature>
<dbReference type="KEGG" id="rter:IDM49_05645"/>